<dbReference type="NCBIfam" id="NF040501">
    <property type="entry name" value="resist_ArsN2"/>
    <property type="match status" value="1"/>
</dbReference>
<comment type="similarity">
    <text evidence="1 6">Belongs to the ArsC family.</text>
</comment>
<keyword evidence="9" id="KW-1185">Reference proteome</keyword>
<proteinExistence type="inferred from homology"/>
<dbReference type="Gene3D" id="3.40.630.30">
    <property type="match status" value="1"/>
</dbReference>
<dbReference type="InterPro" id="IPR006659">
    <property type="entry name" value="Arsenate_reductase"/>
</dbReference>
<dbReference type="NCBIfam" id="TIGR00014">
    <property type="entry name" value="arsC"/>
    <property type="match status" value="1"/>
</dbReference>
<dbReference type="CDD" id="cd03034">
    <property type="entry name" value="ArsC_ArsC"/>
    <property type="match status" value="1"/>
</dbReference>
<dbReference type="PROSITE" id="PS51186">
    <property type="entry name" value="GNAT"/>
    <property type="match status" value="1"/>
</dbReference>
<evidence type="ECO:0000313" key="9">
    <source>
        <dbReference type="Proteomes" id="UP001165667"/>
    </source>
</evidence>
<accession>A0AA42CR92</accession>
<evidence type="ECO:0000256" key="1">
    <source>
        <dbReference type="ARBA" id="ARBA00007198"/>
    </source>
</evidence>
<dbReference type="GO" id="GO:0008794">
    <property type="term" value="F:arsenate reductase (glutaredoxin) activity"/>
    <property type="evidence" value="ECO:0007669"/>
    <property type="project" value="UniProtKB-EC"/>
</dbReference>
<dbReference type="SUPFAM" id="SSF55729">
    <property type="entry name" value="Acyl-CoA N-acyltransferases (Nat)"/>
    <property type="match status" value="1"/>
</dbReference>
<evidence type="ECO:0000256" key="5">
    <source>
        <dbReference type="ARBA" id="ARBA00039879"/>
    </source>
</evidence>
<evidence type="ECO:0000256" key="6">
    <source>
        <dbReference type="PROSITE-ProRule" id="PRU01282"/>
    </source>
</evidence>
<dbReference type="EC" id="1.20.4.1" evidence="4"/>
<dbReference type="InterPro" id="IPR006660">
    <property type="entry name" value="Arsenate_reductase-like"/>
</dbReference>
<dbReference type="EMBL" id="JAMOIM010000044">
    <property type="protein sequence ID" value="MCW6512242.1"/>
    <property type="molecule type" value="Genomic_DNA"/>
</dbReference>
<dbReference type="Proteomes" id="UP001165667">
    <property type="component" value="Unassembled WGS sequence"/>
</dbReference>
<sequence length="275" mass="30147">MLDVTFYHNPDCGTSRNTLALIRHAGVEPQVIEYLKTPPTKGVLQDLIARMGMTVRDAMRERGTPFKDLGLDDATLTDDDLLDAMMVHPILINRPIVVTPDRVKLCRPSETVLDLLSSVPPGDFHKDDGTAFLTDERIEPGPELVDALMATHLLVDDLQGADRTFFRFRLLGGDVIGYGGFELYGRDVLLRSMAVGPEHRGKGIGRNMALLLMSRAFDEGGRQAYALTTTAAPFFERIGFRPLDRANAPASIAATRQAAGLCPSSATLLTRRITL</sequence>
<keyword evidence="2" id="KW-0059">Arsenical resistance</keyword>
<dbReference type="PANTHER" id="PTHR30041">
    <property type="entry name" value="ARSENATE REDUCTASE"/>
    <property type="match status" value="1"/>
</dbReference>
<feature type="domain" description="N-acetyltransferase" evidence="7">
    <location>
        <begin position="103"/>
        <end position="274"/>
    </location>
</feature>
<protein>
    <recommendedName>
        <fullName evidence="5">Arsenate reductase</fullName>
        <ecNumber evidence="4">1.20.4.1</ecNumber>
    </recommendedName>
</protein>
<keyword evidence="3 8" id="KW-0560">Oxidoreductase</keyword>
<dbReference type="RefSeq" id="WP_282588618.1">
    <property type="nucleotide sequence ID" value="NZ_JAMOIM010000044.1"/>
</dbReference>
<dbReference type="CDD" id="cd04301">
    <property type="entry name" value="NAT_SF"/>
    <property type="match status" value="1"/>
</dbReference>
<evidence type="ECO:0000313" key="8">
    <source>
        <dbReference type="EMBL" id="MCW6512242.1"/>
    </source>
</evidence>
<dbReference type="Pfam" id="PF03960">
    <property type="entry name" value="ArsC"/>
    <property type="match status" value="1"/>
</dbReference>
<evidence type="ECO:0000256" key="2">
    <source>
        <dbReference type="ARBA" id="ARBA00022849"/>
    </source>
</evidence>
<dbReference type="AlphaFoldDB" id="A0AA42CR92"/>
<dbReference type="GO" id="GO:0016747">
    <property type="term" value="F:acyltransferase activity, transferring groups other than amino-acyl groups"/>
    <property type="evidence" value="ECO:0007669"/>
    <property type="project" value="InterPro"/>
</dbReference>
<name>A0AA42CR92_9HYPH</name>
<dbReference type="PANTHER" id="PTHR30041:SF5">
    <property type="entry name" value="ARSENATE REDUCTASE-RELATED"/>
    <property type="match status" value="1"/>
</dbReference>
<dbReference type="InterPro" id="IPR036249">
    <property type="entry name" value="Thioredoxin-like_sf"/>
</dbReference>
<dbReference type="SUPFAM" id="SSF52833">
    <property type="entry name" value="Thioredoxin-like"/>
    <property type="match status" value="1"/>
</dbReference>
<dbReference type="GO" id="GO:0046685">
    <property type="term" value="P:response to arsenic-containing substance"/>
    <property type="evidence" value="ECO:0007669"/>
    <property type="project" value="UniProtKB-KW"/>
</dbReference>
<evidence type="ECO:0000256" key="3">
    <source>
        <dbReference type="ARBA" id="ARBA00023002"/>
    </source>
</evidence>
<organism evidence="8 9">
    <name type="scientific">Lichenifustis flavocetrariae</name>
    <dbReference type="NCBI Taxonomy" id="2949735"/>
    <lineage>
        <taxon>Bacteria</taxon>
        <taxon>Pseudomonadati</taxon>
        <taxon>Pseudomonadota</taxon>
        <taxon>Alphaproteobacteria</taxon>
        <taxon>Hyphomicrobiales</taxon>
        <taxon>Lichenihabitantaceae</taxon>
        <taxon>Lichenifustis</taxon>
    </lineage>
</organism>
<comment type="caution">
    <text evidence="8">The sequence shown here is derived from an EMBL/GenBank/DDBJ whole genome shotgun (WGS) entry which is preliminary data.</text>
</comment>
<reference evidence="8" key="1">
    <citation type="submission" date="2022-05" db="EMBL/GenBank/DDBJ databases">
        <authorList>
            <person name="Pankratov T."/>
        </authorList>
    </citation>
    <scope>NUCLEOTIDE SEQUENCE</scope>
    <source>
        <strain evidence="8">BP6-180914</strain>
    </source>
</reference>
<dbReference type="PROSITE" id="PS51353">
    <property type="entry name" value="ARSC"/>
    <property type="match status" value="1"/>
</dbReference>
<dbReference type="Pfam" id="PF00583">
    <property type="entry name" value="Acetyltransf_1"/>
    <property type="match status" value="1"/>
</dbReference>
<dbReference type="InterPro" id="IPR000182">
    <property type="entry name" value="GNAT_dom"/>
</dbReference>
<evidence type="ECO:0000256" key="4">
    <source>
        <dbReference type="ARBA" id="ARBA00038969"/>
    </source>
</evidence>
<dbReference type="InterPro" id="IPR016181">
    <property type="entry name" value="Acyl_CoA_acyltransferase"/>
</dbReference>
<evidence type="ECO:0000259" key="7">
    <source>
        <dbReference type="PROSITE" id="PS51186"/>
    </source>
</evidence>
<gene>
    <name evidence="8" type="primary">arsC</name>
    <name evidence="8" type="ORF">M8523_30425</name>
</gene>
<dbReference type="Gene3D" id="3.40.30.10">
    <property type="entry name" value="Glutaredoxin"/>
    <property type="match status" value="1"/>
</dbReference>